<protein>
    <submittedName>
        <fullName evidence="2">UDP:flavonoid glycosyltransferase YjiC (YdhE family)</fullName>
    </submittedName>
</protein>
<evidence type="ECO:0000313" key="2">
    <source>
        <dbReference type="EMBL" id="MBB5628299.1"/>
    </source>
</evidence>
<reference evidence="2 3" key="1">
    <citation type="submission" date="2020-08" db="EMBL/GenBank/DDBJ databases">
        <title>Sequencing the genomes of 1000 actinobacteria strains.</title>
        <authorList>
            <person name="Klenk H.-P."/>
        </authorList>
    </citation>
    <scope>NUCLEOTIDE SEQUENCE [LARGE SCALE GENOMIC DNA]</scope>
    <source>
        <strain evidence="2 3">DSM 45790</strain>
    </source>
</reference>
<accession>A0A7W9DRN3</accession>
<dbReference type="SUPFAM" id="SSF53756">
    <property type="entry name" value="UDP-Glycosyltransferase/glycogen phosphorylase"/>
    <property type="match status" value="1"/>
</dbReference>
<sequence>MRVLFAPLAGAAGVGAVTRCLAVAEQAVMRGHRVAFLAPAGYPMLGDHPLGATYAVPRPRRPATVRDGNYATFAEALWVRGMAEPGYLDAAVTAERAAIEAFRPDVIFTEWQATLAVSARLTGVPLVATIATPDVTRLVGGGEEDTAFRHVQDAYAALCRAHGLEAPDCVERLLHGGGTLNVAPTVPALEPLPATLPGTLYAGPLLFAPLELAGAPAPPADGVRRVVVYLSAGTVTIEDLLPELADAFPPPAHDVLVAAREDRVGGHVLPHTFGNVTVTRTPGITRALAGADLLVTRGGQNSLMAAMLAGVPVVGVPGDHVEPRYNLAVLEAHGAARVLGGVPTSAELKEAAGHLAATAAAERARRLGALLRDTPGPYGVVRAMESLASGRLGAPDRWRPPAPAPVGAGGPASADGLQPAGAPSHAAWI</sequence>
<dbReference type="AlphaFoldDB" id="A0A7W9DRN3"/>
<keyword evidence="2" id="KW-0808">Transferase</keyword>
<dbReference type="Proteomes" id="UP000588112">
    <property type="component" value="Unassembled WGS sequence"/>
</dbReference>
<proteinExistence type="predicted"/>
<dbReference type="GO" id="GO:0016757">
    <property type="term" value="F:glycosyltransferase activity"/>
    <property type="evidence" value="ECO:0007669"/>
    <property type="project" value="TreeGrafter"/>
</dbReference>
<dbReference type="PANTHER" id="PTHR21015:SF22">
    <property type="entry name" value="GLYCOSYLTRANSFERASE"/>
    <property type="match status" value="1"/>
</dbReference>
<feature type="region of interest" description="Disordered" evidence="1">
    <location>
        <begin position="392"/>
        <end position="429"/>
    </location>
</feature>
<dbReference type="RefSeq" id="WP_184612840.1">
    <property type="nucleotide sequence ID" value="NZ_BOOS01000064.1"/>
</dbReference>
<name>A0A7W9DRN3_9ACTN</name>
<comment type="caution">
    <text evidence="2">The sequence shown here is derived from an EMBL/GenBank/DDBJ whole genome shotgun (WGS) entry which is preliminary data.</text>
</comment>
<evidence type="ECO:0000313" key="3">
    <source>
        <dbReference type="Proteomes" id="UP000588112"/>
    </source>
</evidence>
<keyword evidence="3" id="KW-1185">Reference proteome</keyword>
<gene>
    <name evidence="2" type="ORF">BJ981_003998</name>
</gene>
<dbReference type="PANTHER" id="PTHR21015">
    <property type="entry name" value="UDP-N-ACETYLGLUCOSAMINE--N-ACETYLMURAMYL-(PENTAPEPTIDE) PYROPHOSPHORYL-UNDECAPRENOL N-ACETYLGLUCOSAMINE TRANSFERASE 1"/>
    <property type="match status" value="1"/>
</dbReference>
<dbReference type="Gene3D" id="3.40.50.2000">
    <property type="entry name" value="Glycogen Phosphorylase B"/>
    <property type="match status" value="2"/>
</dbReference>
<organism evidence="2 3">
    <name type="scientific">Sphaerisporangium krabiense</name>
    <dbReference type="NCBI Taxonomy" id="763782"/>
    <lineage>
        <taxon>Bacteria</taxon>
        <taxon>Bacillati</taxon>
        <taxon>Actinomycetota</taxon>
        <taxon>Actinomycetes</taxon>
        <taxon>Streptosporangiales</taxon>
        <taxon>Streptosporangiaceae</taxon>
        <taxon>Sphaerisporangium</taxon>
    </lineage>
</organism>
<evidence type="ECO:0000256" key="1">
    <source>
        <dbReference type="SAM" id="MobiDB-lite"/>
    </source>
</evidence>
<dbReference type="EMBL" id="JACHBR010000001">
    <property type="protein sequence ID" value="MBB5628299.1"/>
    <property type="molecule type" value="Genomic_DNA"/>
</dbReference>